<sequence>MTSINTHVKRNKDDGVPIVENIRSFQTNENPSLVKLLFQFGRYLLISSSRSETQVAKLQGVWNEDLEPLFDFIKSLSVNENKVARVNYKISGWVVHHKSDIWAKPLADKEEVVWGIWPMGLEVDSQSYAGASFIQAAGHGQQNALKVLLECHANPNSEIKDGVSLLLSSITASSLTCLELLVQVGADVNFTTDRATPLHIDIDIGKSMSNWRSNS</sequence>
<evidence type="ECO:0000313" key="2">
    <source>
        <dbReference type="EMBL" id="CAK7343700.1"/>
    </source>
</evidence>
<dbReference type="Gene3D" id="1.50.10.10">
    <property type="match status" value="2"/>
</dbReference>
<dbReference type="InterPro" id="IPR054363">
    <property type="entry name" value="GH95_cat"/>
</dbReference>
<organism evidence="2 3">
    <name type="scientific">Dovyalis caffra</name>
    <dbReference type="NCBI Taxonomy" id="77055"/>
    <lineage>
        <taxon>Eukaryota</taxon>
        <taxon>Viridiplantae</taxon>
        <taxon>Streptophyta</taxon>
        <taxon>Embryophyta</taxon>
        <taxon>Tracheophyta</taxon>
        <taxon>Spermatophyta</taxon>
        <taxon>Magnoliopsida</taxon>
        <taxon>eudicotyledons</taxon>
        <taxon>Gunneridae</taxon>
        <taxon>Pentapetalae</taxon>
        <taxon>rosids</taxon>
        <taxon>fabids</taxon>
        <taxon>Malpighiales</taxon>
        <taxon>Salicaceae</taxon>
        <taxon>Flacourtieae</taxon>
        <taxon>Dovyalis</taxon>
    </lineage>
</organism>
<dbReference type="SUPFAM" id="SSF48208">
    <property type="entry name" value="Six-hairpin glycosidases"/>
    <property type="match status" value="1"/>
</dbReference>
<dbReference type="Gene3D" id="1.25.40.20">
    <property type="entry name" value="Ankyrin repeat-containing domain"/>
    <property type="match status" value="1"/>
</dbReference>
<feature type="domain" description="Glycosyl hydrolase family 95 catalytic" evidence="1">
    <location>
        <begin position="9"/>
        <end position="68"/>
    </location>
</feature>
<dbReference type="GO" id="GO:0004560">
    <property type="term" value="F:alpha-L-fucosidase activity"/>
    <property type="evidence" value="ECO:0007669"/>
    <property type="project" value="TreeGrafter"/>
</dbReference>
<name>A0AAV1S394_9ROSI</name>
<reference evidence="2 3" key="1">
    <citation type="submission" date="2024-01" db="EMBL/GenBank/DDBJ databases">
        <authorList>
            <person name="Waweru B."/>
        </authorList>
    </citation>
    <scope>NUCLEOTIDE SEQUENCE [LARGE SCALE GENOMIC DNA]</scope>
</reference>
<keyword evidence="3" id="KW-1185">Reference proteome</keyword>
<accession>A0AAV1S394</accession>
<dbReference type="GO" id="GO:0005975">
    <property type="term" value="P:carbohydrate metabolic process"/>
    <property type="evidence" value="ECO:0007669"/>
    <property type="project" value="InterPro"/>
</dbReference>
<dbReference type="Pfam" id="PF22124">
    <property type="entry name" value="Glyco_hydro_95_cat"/>
    <property type="match status" value="1"/>
</dbReference>
<comment type="caution">
    <text evidence="2">The sequence shown here is derived from an EMBL/GenBank/DDBJ whole genome shotgun (WGS) entry which is preliminary data.</text>
</comment>
<dbReference type="EMBL" id="CAWUPB010001160">
    <property type="protein sequence ID" value="CAK7343700.1"/>
    <property type="molecule type" value="Genomic_DNA"/>
</dbReference>
<evidence type="ECO:0000259" key="1">
    <source>
        <dbReference type="Pfam" id="PF22124"/>
    </source>
</evidence>
<protein>
    <recommendedName>
        <fullName evidence="1">Glycosyl hydrolase family 95 catalytic domain-containing protein</fullName>
    </recommendedName>
</protein>
<proteinExistence type="predicted"/>
<gene>
    <name evidence="2" type="ORF">DCAF_LOCUS17445</name>
</gene>
<dbReference type="AlphaFoldDB" id="A0AAV1S394"/>
<dbReference type="InterPro" id="IPR002110">
    <property type="entry name" value="Ankyrin_rpt"/>
</dbReference>
<dbReference type="PANTHER" id="PTHR31084:SF0">
    <property type="entry name" value="ALPHA-L-FUCOSIDASE 2"/>
    <property type="match status" value="1"/>
</dbReference>
<dbReference type="SUPFAM" id="SSF48403">
    <property type="entry name" value="Ankyrin repeat"/>
    <property type="match status" value="1"/>
</dbReference>
<evidence type="ECO:0000313" key="3">
    <source>
        <dbReference type="Proteomes" id="UP001314170"/>
    </source>
</evidence>
<dbReference type="Proteomes" id="UP001314170">
    <property type="component" value="Unassembled WGS sequence"/>
</dbReference>
<dbReference type="InterPro" id="IPR008928">
    <property type="entry name" value="6-hairpin_glycosidase_sf"/>
</dbReference>
<dbReference type="Pfam" id="PF12796">
    <property type="entry name" value="Ank_2"/>
    <property type="match status" value="1"/>
</dbReference>
<dbReference type="InterPro" id="IPR012341">
    <property type="entry name" value="6hp_glycosidase-like_sf"/>
</dbReference>
<dbReference type="InterPro" id="IPR036770">
    <property type="entry name" value="Ankyrin_rpt-contain_sf"/>
</dbReference>
<dbReference type="PANTHER" id="PTHR31084">
    <property type="entry name" value="ALPHA-L-FUCOSIDASE 2"/>
    <property type="match status" value="1"/>
</dbReference>